<reference evidence="2 3" key="1">
    <citation type="submission" date="2019-03" db="EMBL/GenBank/DDBJ databases">
        <title>Genomic Encyclopedia of Type Strains, Phase IV (KMG-IV): sequencing the most valuable type-strain genomes for metagenomic binning, comparative biology and taxonomic classification.</title>
        <authorList>
            <person name="Goeker M."/>
        </authorList>
    </citation>
    <scope>NUCLEOTIDE SEQUENCE [LARGE SCALE GENOMIC DNA]</scope>
    <source>
        <strain evidence="2 3">DSM 21153</strain>
    </source>
</reference>
<accession>A0A4V2R585</accession>
<comment type="caution">
    <text evidence="2">The sequence shown here is derived from an EMBL/GenBank/DDBJ whole genome shotgun (WGS) entry which is preliminary data.</text>
</comment>
<feature type="region of interest" description="Disordered" evidence="1">
    <location>
        <begin position="42"/>
        <end position="62"/>
    </location>
</feature>
<evidence type="ECO:0000313" key="3">
    <source>
        <dbReference type="Proteomes" id="UP000295277"/>
    </source>
</evidence>
<proteinExistence type="predicted"/>
<organism evidence="2 3">
    <name type="scientific">Rhodovulum steppense</name>
    <dbReference type="NCBI Taxonomy" id="540251"/>
    <lineage>
        <taxon>Bacteria</taxon>
        <taxon>Pseudomonadati</taxon>
        <taxon>Pseudomonadota</taxon>
        <taxon>Alphaproteobacteria</taxon>
        <taxon>Rhodobacterales</taxon>
        <taxon>Paracoccaceae</taxon>
        <taxon>Rhodovulum</taxon>
    </lineage>
</organism>
<dbReference type="InterPro" id="IPR027417">
    <property type="entry name" value="P-loop_NTPase"/>
</dbReference>
<sequence>MRGASKSYIVTYRPAGAGRSVNTKRLKIGTPETVTNVKEARRWARSRPTATRSPSARKSGGAPFLLSGGAASLLESESAKAVAEALRAAAEKDGPPALIVLDTLARNFGPGDENSTADMNRFVQTVDAMRGAYPGCTVIVVHHTGHGDKSRTRGSAVLRAALDAEYRVEMKAGIVTVTNTKMKEAPPPRPFCFEIQPIVVGPGKEGQPIGSAVLVEVKGQPRTQSPNLTPNESLGLKAFHAARERAGGSAVADAPVPLEA</sequence>
<dbReference type="Pfam" id="PF13481">
    <property type="entry name" value="AAA_25"/>
    <property type="match status" value="1"/>
</dbReference>
<keyword evidence="3" id="KW-1185">Reference proteome</keyword>
<dbReference type="AlphaFoldDB" id="A0A4V2R585"/>
<name>A0A4V2R585_9RHOB</name>
<dbReference type="Proteomes" id="UP000295277">
    <property type="component" value="Unassembled WGS sequence"/>
</dbReference>
<dbReference type="EMBL" id="SLVM01000002">
    <property type="protein sequence ID" value="TCM87454.1"/>
    <property type="molecule type" value="Genomic_DNA"/>
</dbReference>
<dbReference type="Gene3D" id="3.40.50.300">
    <property type="entry name" value="P-loop containing nucleotide triphosphate hydrolases"/>
    <property type="match status" value="1"/>
</dbReference>
<evidence type="ECO:0000313" key="2">
    <source>
        <dbReference type="EMBL" id="TCM87454.1"/>
    </source>
</evidence>
<protein>
    <submittedName>
        <fullName evidence="2">AAA domain-containing protein</fullName>
    </submittedName>
</protein>
<gene>
    <name evidence="2" type="ORF">EV216_1024</name>
</gene>
<evidence type="ECO:0000256" key="1">
    <source>
        <dbReference type="SAM" id="MobiDB-lite"/>
    </source>
</evidence>